<dbReference type="EMBL" id="SEKV01000223">
    <property type="protein sequence ID" value="TFY61093.1"/>
    <property type="molecule type" value="Genomic_DNA"/>
</dbReference>
<feature type="region of interest" description="Disordered" evidence="1">
    <location>
        <begin position="490"/>
        <end position="623"/>
    </location>
</feature>
<feature type="compositionally biased region" description="Acidic residues" evidence="1">
    <location>
        <begin position="614"/>
        <end position="623"/>
    </location>
</feature>
<feature type="region of interest" description="Disordered" evidence="1">
    <location>
        <begin position="102"/>
        <end position="193"/>
    </location>
</feature>
<feature type="compositionally biased region" description="Low complexity" evidence="1">
    <location>
        <begin position="494"/>
        <end position="515"/>
    </location>
</feature>
<feature type="compositionally biased region" description="Low complexity" evidence="1">
    <location>
        <begin position="599"/>
        <end position="608"/>
    </location>
</feature>
<dbReference type="Proteomes" id="UP000298390">
    <property type="component" value="Unassembled WGS sequence"/>
</dbReference>
<feature type="region of interest" description="Disordered" evidence="1">
    <location>
        <begin position="376"/>
        <end position="453"/>
    </location>
</feature>
<name>A0A4Y9YHA7_9APHY</name>
<feature type="compositionally biased region" description="Low complexity" evidence="1">
    <location>
        <begin position="560"/>
        <end position="575"/>
    </location>
</feature>
<feature type="region of interest" description="Disordered" evidence="1">
    <location>
        <begin position="1"/>
        <end position="25"/>
    </location>
</feature>
<reference evidence="2 3" key="1">
    <citation type="submission" date="2019-01" db="EMBL/GenBank/DDBJ databases">
        <title>Genome sequencing of the rare red list fungi Fomitopsis rosea.</title>
        <authorList>
            <person name="Buettner E."/>
            <person name="Kellner H."/>
        </authorList>
    </citation>
    <scope>NUCLEOTIDE SEQUENCE [LARGE SCALE GENOMIC DNA]</scope>
    <source>
        <strain evidence="2 3">DSM 105464</strain>
    </source>
</reference>
<dbReference type="GO" id="GO:0005096">
    <property type="term" value="F:GTPase activator activity"/>
    <property type="evidence" value="ECO:0007669"/>
    <property type="project" value="InterPro"/>
</dbReference>
<dbReference type="GO" id="GO:1902412">
    <property type="term" value="P:regulation of mitotic cytokinesis"/>
    <property type="evidence" value="ECO:0007669"/>
    <property type="project" value="InterPro"/>
</dbReference>
<evidence type="ECO:0000256" key="1">
    <source>
        <dbReference type="SAM" id="MobiDB-lite"/>
    </source>
</evidence>
<feature type="compositionally biased region" description="Polar residues" evidence="1">
    <location>
        <begin position="155"/>
        <end position="165"/>
    </location>
</feature>
<gene>
    <name evidence="2" type="ORF">EVJ58_g4715</name>
</gene>
<feature type="compositionally biased region" description="Polar residues" evidence="1">
    <location>
        <begin position="516"/>
        <end position="529"/>
    </location>
</feature>
<feature type="compositionally biased region" description="Polar residues" evidence="1">
    <location>
        <begin position="106"/>
        <end position="115"/>
    </location>
</feature>
<feature type="compositionally biased region" description="Pro residues" evidence="1">
    <location>
        <begin position="377"/>
        <end position="387"/>
    </location>
</feature>
<feature type="compositionally biased region" description="Pro residues" evidence="1">
    <location>
        <begin position="1"/>
        <end position="13"/>
    </location>
</feature>
<dbReference type="Pfam" id="PF20162">
    <property type="entry name" value="Etd1"/>
    <property type="match status" value="1"/>
</dbReference>
<dbReference type="InterPro" id="IPR045342">
    <property type="entry name" value="Etd1"/>
</dbReference>
<feature type="compositionally biased region" description="Basic and acidic residues" evidence="1">
    <location>
        <begin position="169"/>
        <end position="179"/>
    </location>
</feature>
<accession>A0A4Y9YHA7</accession>
<dbReference type="AlphaFoldDB" id="A0A4Y9YHA7"/>
<evidence type="ECO:0000313" key="2">
    <source>
        <dbReference type="EMBL" id="TFY61093.1"/>
    </source>
</evidence>
<evidence type="ECO:0000313" key="3">
    <source>
        <dbReference type="Proteomes" id="UP000298390"/>
    </source>
</evidence>
<proteinExistence type="predicted"/>
<protein>
    <submittedName>
        <fullName evidence="2">Uncharacterized protein</fullName>
    </submittedName>
</protein>
<organism evidence="2 3">
    <name type="scientific">Rhodofomes roseus</name>
    <dbReference type="NCBI Taxonomy" id="34475"/>
    <lineage>
        <taxon>Eukaryota</taxon>
        <taxon>Fungi</taxon>
        <taxon>Dikarya</taxon>
        <taxon>Basidiomycota</taxon>
        <taxon>Agaricomycotina</taxon>
        <taxon>Agaricomycetes</taxon>
        <taxon>Polyporales</taxon>
        <taxon>Rhodofomes</taxon>
    </lineage>
</organism>
<feature type="non-terminal residue" evidence="2">
    <location>
        <position position="1"/>
    </location>
</feature>
<comment type="caution">
    <text evidence="2">The sequence shown here is derived from an EMBL/GenBank/DDBJ whole genome shotgun (WGS) entry which is preliminary data.</text>
</comment>
<sequence>EDLPPEVPPPITPGPSAGSSKTPLLSRIGSVGKKWGAGRKKRASAAAAALDLAGVELWVKLGELTSACSAARIVRARPRQEASDAEQSRELQATFSIRERGISQCGRYSQGPSETESAEQESIKTKEGSRSFMGGMRRISLGATSKHKRTPSKVPEQQTRKSSGAATIRAEKEPAEDTTPRPPSRVIPTPNTRAVPLSSSALVIPLGDPSGISSLGRGRTFDVAHPITTAVAHEIEACVVSGAGSVVRRNSLGDLKIPARISQAQVGLRRDLGMVREFAASIEQLKQLQQTYHSLVGEIQSVMYGEQPPGAPSRALTPTLFGLPKPSSRVRSNTNPAPSPVPQSPHELIIVFHSVESKYQISWECAELLIELGSGAPPHPSSAPTPDPASTSAPAILPDGRKSRERAVTLAGDEPKPIIIAPGTLRDDGFTSTYSGRGLELGASEPEDSTQVSGLGASAAAAAAKKQKRRSSKLGMRGIRDMLKSLKKSYAENPPTSLSPIPPSTTSVSASTGSSINNMGTESWHQSLVQRRRAKTSTGPESMKSTRERDRHPNSPYATSMSLHRSSPRRPSLASIFRIGQKNKSHAGSNEQSSDDLRSSNPSSATSGGASGLTEEDGEEDWDQVESAFDLERAARMLEKSTATDTTVAGLTGLCDRWKMANIGRAPKAGDDWTPNDLLSLPQGDHVKEVLSVPDVSAAEHDDSYTLLRTMELAMTPHCNEESAVVDFVVALFRLLGFVGRAAGRTTRTRKALPFWICGHKRHATADVCIVDDANIIRFLVQEDKRHADHPDSEPQLIAAAVATFSNNNHARIRCLGASAFASEVICGIIMKGTMPTFYRIPITLDLCRGRLRYIEGMTPLDNRAVVLACFEEIKHWQFL</sequence>
<feature type="region of interest" description="Disordered" evidence="1">
    <location>
        <begin position="322"/>
        <end position="343"/>
    </location>
</feature>
<feature type="compositionally biased region" description="Basic and acidic residues" evidence="1">
    <location>
        <begin position="544"/>
        <end position="553"/>
    </location>
</feature>